<accession>A0A9P6DUA1</accession>
<dbReference type="Proteomes" id="UP000886523">
    <property type="component" value="Unassembled WGS sequence"/>
</dbReference>
<name>A0A9P6DUA1_9AGAM</name>
<evidence type="ECO:0000313" key="1">
    <source>
        <dbReference type="EMBL" id="KAF9514057.1"/>
    </source>
</evidence>
<organism evidence="1 2">
    <name type="scientific">Hydnum rufescens UP504</name>
    <dbReference type="NCBI Taxonomy" id="1448309"/>
    <lineage>
        <taxon>Eukaryota</taxon>
        <taxon>Fungi</taxon>
        <taxon>Dikarya</taxon>
        <taxon>Basidiomycota</taxon>
        <taxon>Agaricomycotina</taxon>
        <taxon>Agaricomycetes</taxon>
        <taxon>Cantharellales</taxon>
        <taxon>Hydnaceae</taxon>
        <taxon>Hydnum</taxon>
    </lineage>
</organism>
<proteinExistence type="predicted"/>
<reference evidence="1" key="1">
    <citation type="journal article" date="2020" name="Nat. Commun.">
        <title>Large-scale genome sequencing of mycorrhizal fungi provides insights into the early evolution of symbiotic traits.</title>
        <authorList>
            <person name="Miyauchi S."/>
            <person name="Kiss E."/>
            <person name="Kuo A."/>
            <person name="Drula E."/>
            <person name="Kohler A."/>
            <person name="Sanchez-Garcia M."/>
            <person name="Morin E."/>
            <person name="Andreopoulos B."/>
            <person name="Barry K.W."/>
            <person name="Bonito G."/>
            <person name="Buee M."/>
            <person name="Carver A."/>
            <person name="Chen C."/>
            <person name="Cichocki N."/>
            <person name="Clum A."/>
            <person name="Culley D."/>
            <person name="Crous P.W."/>
            <person name="Fauchery L."/>
            <person name="Girlanda M."/>
            <person name="Hayes R.D."/>
            <person name="Keri Z."/>
            <person name="LaButti K."/>
            <person name="Lipzen A."/>
            <person name="Lombard V."/>
            <person name="Magnuson J."/>
            <person name="Maillard F."/>
            <person name="Murat C."/>
            <person name="Nolan M."/>
            <person name="Ohm R.A."/>
            <person name="Pangilinan J."/>
            <person name="Pereira M.F."/>
            <person name="Perotto S."/>
            <person name="Peter M."/>
            <person name="Pfister S."/>
            <person name="Riley R."/>
            <person name="Sitrit Y."/>
            <person name="Stielow J.B."/>
            <person name="Szollosi G."/>
            <person name="Zifcakova L."/>
            <person name="Stursova M."/>
            <person name="Spatafora J.W."/>
            <person name="Tedersoo L."/>
            <person name="Vaario L.M."/>
            <person name="Yamada A."/>
            <person name="Yan M."/>
            <person name="Wang P."/>
            <person name="Xu J."/>
            <person name="Bruns T."/>
            <person name="Baldrian P."/>
            <person name="Vilgalys R."/>
            <person name="Dunand C."/>
            <person name="Henrissat B."/>
            <person name="Grigoriev I.V."/>
            <person name="Hibbett D."/>
            <person name="Nagy L.G."/>
            <person name="Martin F.M."/>
        </authorList>
    </citation>
    <scope>NUCLEOTIDE SEQUENCE</scope>
    <source>
        <strain evidence="1">UP504</strain>
    </source>
</reference>
<dbReference type="OrthoDB" id="3044029at2759"/>
<evidence type="ECO:0000313" key="2">
    <source>
        <dbReference type="Proteomes" id="UP000886523"/>
    </source>
</evidence>
<comment type="caution">
    <text evidence="1">The sequence shown here is derived from an EMBL/GenBank/DDBJ whole genome shotgun (WGS) entry which is preliminary data.</text>
</comment>
<dbReference type="AlphaFoldDB" id="A0A9P6DUA1"/>
<protein>
    <submittedName>
        <fullName evidence="1">Uncharacterized protein</fullName>
    </submittedName>
</protein>
<sequence>MCMIAPLNPHTDIGVAEGTGTKTYCTDTARYDPANQGRLPTNFFTDAKYAQWGTPGVNEVRQITGCINPSSLSRLNPSDQGGQFDSSGQGNDGVPSQSFCILPGNNVRGFYVQLVEPAENRFCIRCCTKNADCDHTHDTAGCEVAVPGYYGPSCS</sequence>
<keyword evidence="2" id="KW-1185">Reference proteome</keyword>
<dbReference type="EMBL" id="MU128965">
    <property type="protein sequence ID" value="KAF9514057.1"/>
    <property type="molecule type" value="Genomic_DNA"/>
</dbReference>
<gene>
    <name evidence="1" type="ORF">BS47DRAFT_1343543</name>
</gene>